<dbReference type="HOGENOM" id="CLU_044403_0_2_5"/>
<dbReference type="SUPFAM" id="SSF143631">
    <property type="entry name" value="ApbE-like"/>
    <property type="match status" value="1"/>
</dbReference>
<proteinExistence type="inferred from homology"/>
<dbReference type="InterPro" id="IPR003374">
    <property type="entry name" value="ApbE-like_sf"/>
</dbReference>
<feature type="binding site" evidence="11">
    <location>
        <position position="156"/>
    </location>
    <ligand>
        <name>Mg(2+)</name>
        <dbReference type="ChEBI" id="CHEBI:18420"/>
    </ligand>
</feature>
<feature type="binding site" evidence="11">
    <location>
        <position position="261"/>
    </location>
    <ligand>
        <name>Mg(2+)</name>
        <dbReference type="ChEBI" id="CHEBI:18420"/>
    </ligand>
</feature>
<feature type="binding site" evidence="11">
    <location>
        <position position="265"/>
    </location>
    <ligand>
        <name>Mg(2+)</name>
        <dbReference type="ChEBI" id="CHEBI:18420"/>
    </ligand>
</feature>
<evidence type="ECO:0000256" key="1">
    <source>
        <dbReference type="ARBA" id="ARBA00011955"/>
    </source>
</evidence>
<dbReference type="RefSeq" id="WP_051520704.1">
    <property type="nucleotide sequence ID" value="NZ_KK073899.1"/>
</dbReference>
<accession>A0A011V3E2</accession>
<dbReference type="EC" id="2.7.1.180" evidence="1 10"/>
<dbReference type="PROSITE" id="PS51318">
    <property type="entry name" value="TAT"/>
    <property type="match status" value="1"/>
</dbReference>
<keyword evidence="7 10" id="KW-0460">Magnesium</keyword>
<keyword evidence="12" id="KW-0732">Signal</keyword>
<evidence type="ECO:0000256" key="10">
    <source>
        <dbReference type="PIRNR" id="PIRNR006268"/>
    </source>
</evidence>
<name>A0A011V3E2_9HYPH</name>
<dbReference type="PANTHER" id="PTHR30040">
    <property type="entry name" value="THIAMINE BIOSYNTHESIS LIPOPROTEIN APBE"/>
    <property type="match status" value="1"/>
</dbReference>
<comment type="catalytic activity">
    <reaction evidence="9 10">
        <text>L-threonyl-[protein] + FAD = FMN-L-threonyl-[protein] + AMP + H(+)</text>
        <dbReference type="Rhea" id="RHEA:36847"/>
        <dbReference type="Rhea" id="RHEA-COMP:11060"/>
        <dbReference type="Rhea" id="RHEA-COMP:11061"/>
        <dbReference type="ChEBI" id="CHEBI:15378"/>
        <dbReference type="ChEBI" id="CHEBI:30013"/>
        <dbReference type="ChEBI" id="CHEBI:57692"/>
        <dbReference type="ChEBI" id="CHEBI:74257"/>
        <dbReference type="ChEBI" id="CHEBI:456215"/>
        <dbReference type="EC" id="2.7.1.180"/>
    </reaction>
</comment>
<protein>
    <recommendedName>
        <fullName evidence="2 10">FAD:protein FMN transferase</fullName>
        <ecNumber evidence="1 10">2.7.1.180</ecNumber>
    </recommendedName>
    <alternativeName>
        <fullName evidence="8 10">Flavin transferase</fullName>
    </alternativeName>
</protein>
<keyword evidence="6 10" id="KW-0274">FAD</keyword>
<evidence type="ECO:0000256" key="4">
    <source>
        <dbReference type="ARBA" id="ARBA00022679"/>
    </source>
</evidence>
<dbReference type="AlphaFoldDB" id="A0A011V3E2"/>
<evidence type="ECO:0000313" key="13">
    <source>
        <dbReference type="EMBL" id="EXL03015.1"/>
    </source>
</evidence>
<sequence length="309" mass="32564">MRITRRSLLFGLAAIAGSGPLKAFATDRVRLSGRAFGTTWHVLARDLAAPETLAPRIGALLDDIDAQMSPFRPDSALTRFNMTAPRVAVSGDFAEVARSALDMARISDGAFDPTVGPAVARYGFGPIRGRAGDWRQIACADGHLSRQGSVTLDLCGIAKGFAVDRLAELVSTQASDFVVEIGGEIRTQGDWQVGIAHPDKGGVHSRIRLGSGAVATSGDAVNHYDIGGRRYSHTIDPATGEPVTDNIASVSVIAESAMRADALATALLVMGNKKGLAFADKQGVGALYLIRDRGLLRAIANTAFKSHMI</sequence>
<comment type="cofactor">
    <cofactor evidence="11">
        <name>Mg(2+)</name>
        <dbReference type="ChEBI" id="CHEBI:18420"/>
    </cofactor>
    <cofactor evidence="11">
        <name>Mn(2+)</name>
        <dbReference type="ChEBI" id="CHEBI:29035"/>
    </cofactor>
    <text evidence="11">Magnesium. Can also use manganese.</text>
</comment>
<dbReference type="Gene3D" id="3.10.520.10">
    <property type="entry name" value="ApbE-like domains"/>
    <property type="match status" value="1"/>
</dbReference>
<evidence type="ECO:0000256" key="5">
    <source>
        <dbReference type="ARBA" id="ARBA00022723"/>
    </source>
</evidence>
<dbReference type="PIRSF" id="PIRSF006268">
    <property type="entry name" value="ApbE"/>
    <property type="match status" value="1"/>
</dbReference>
<comment type="similarity">
    <text evidence="10">Belongs to the ApbE family.</text>
</comment>
<dbReference type="GO" id="GO:0016740">
    <property type="term" value="F:transferase activity"/>
    <property type="evidence" value="ECO:0007669"/>
    <property type="project" value="UniProtKB-UniRule"/>
</dbReference>
<keyword evidence="4 10" id="KW-0808">Transferase</keyword>
<gene>
    <name evidence="13" type="ORF">BG36_13175</name>
</gene>
<dbReference type="Proteomes" id="UP000019849">
    <property type="component" value="Unassembled WGS sequence"/>
</dbReference>
<evidence type="ECO:0000256" key="3">
    <source>
        <dbReference type="ARBA" id="ARBA00022630"/>
    </source>
</evidence>
<dbReference type="PANTHER" id="PTHR30040:SF2">
    <property type="entry name" value="FAD:PROTEIN FMN TRANSFERASE"/>
    <property type="match status" value="1"/>
</dbReference>
<comment type="caution">
    <text evidence="13">The sequence shown here is derived from an EMBL/GenBank/DDBJ whole genome shotgun (WGS) entry which is preliminary data.</text>
</comment>
<dbReference type="Pfam" id="PF02424">
    <property type="entry name" value="ApbE"/>
    <property type="match status" value="1"/>
</dbReference>
<evidence type="ECO:0000256" key="11">
    <source>
        <dbReference type="PIRSR" id="PIRSR006268-2"/>
    </source>
</evidence>
<dbReference type="InterPro" id="IPR024932">
    <property type="entry name" value="ApbE"/>
</dbReference>
<dbReference type="EMBL" id="JENY01000027">
    <property type="protein sequence ID" value="EXL03015.1"/>
    <property type="molecule type" value="Genomic_DNA"/>
</dbReference>
<evidence type="ECO:0000256" key="12">
    <source>
        <dbReference type="SAM" id="SignalP"/>
    </source>
</evidence>
<dbReference type="STRING" id="69279.BG36_13175"/>
<dbReference type="eggNOG" id="COG1477">
    <property type="taxonomic scope" value="Bacteria"/>
</dbReference>
<evidence type="ECO:0000256" key="8">
    <source>
        <dbReference type="ARBA" id="ARBA00031306"/>
    </source>
</evidence>
<dbReference type="PATRIC" id="fig|69279.3.peg.3728"/>
<keyword evidence="3 10" id="KW-0285">Flavoprotein</keyword>
<dbReference type="GO" id="GO:0046872">
    <property type="term" value="F:metal ion binding"/>
    <property type="evidence" value="ECO:0007669"/>
    <property type="project" value="UniProtKB-UniRule"/>
</dbReference>
<evidence type="ECO:0000256" key="7">
    <source>
        <dbReference type="ARBA" id="ARBA00022842"/>
    </source>
</evidence>
<evidence type="ECO:0000313" key="14">
    <source>
        <dbReference type="Proteomes" id="UP000019849"/>
    </source>
</evidence>
<dbReference type="InterPro" id="IPR006311">
    <property type="entry name" value="TAT_signal"/>
</dbReference>
<evidence type="ECO:0000256" key="6">
    <source>
        <dbReference type="ARBA" id="ARBA00022827"/>
    </source>
</evidence>
<reference evidence="13 14" key="1">
    <citation type="submission" date="2014-02" db="EMBL/GenBank/DDBJ databases">
        <title>Aquamicrobium defluvii Genome sequencing.</title>
        <authorList>
            <person name="Wang X."/>
        </authorList>
    </citation>
    <scope>NUCLEOTIDE SEQUENCE [LARGE SCALE GENOMIC DNA]</scope>
    <source>
        <strain evidence="13 14">W13Z1</strain>
    </source>
</reference>
<feature type="chain" id="PRO_5039944304" description="FAD:protein FMN transferase" evidence="12">
    <location>
        <begin position="24"/>
        <end position="309"/>
    </location>
</feature>
<evidence type="ECO:0000256" key="9">
    <source>
        <dbReference type="ARBA" id="ARBA00048540"/>
    </source>
</evidence>
<evidence type="ECO:0000256" key="2">
    <source>
        <dbReference type="ARBA" id="ARBA00016337"/>
    </source>
</evidence>
<keyword evidence="5 10" id="KW-0479">Metal-binding</keyword>
<feature type="signal peptide" evidence="12">
    <location>
        <begin position="1"/>
        <end position="23"/>
    </location>
</feature>
<organism evidence="13 14">
    <name type="scientific">Aquamicrobium defluvii</name>
    <dbReference type="NCBI Taxonomy" id="69279"/>
    <lineage>
        <taxon>Bacteria</taxon>
        <taxon>Pseudomonadati</taxon>
        <taxon>Pseudomonadota</taxon>
        <taxon>Alphaproteobacteria</taxon>
        <taxon>Hyphomicrobiales</taxon>
        <taxon>Phyllobacteriaceae</taxon>
        <taxon>Aquamicrobium</taxon>
    </lineage>
</organism>